<dbReference type="InterPro" id="IPR051694">
    <property type="entry name" value="Immunoregulatory_rcpt-like"/>
</dbReference>
<feature type="compositionally biased region" description="Basic and acidic residues" evidence="5">
    <location>
        <begin position="222"/>
        <end position="241"/>
    </location>
</feature>
<evidence type="ECO:0000256" key="5">
    <source>
        <dbReference type="SAM" id="MobiDB-lite"/>
    </source>
</evidence>
<keyword evidence="3 6" id="KW-1133">Transmembrane helix</keyword>
<comment type="subcellular location">
    <subcellularLocation>
        <location evidence="1">Membrane</location>
        <topology evidence="1">Single-pass membrane protein</topology>
    </subcellularLocation>
</comment>
<reference evidence="7 8" key="1">
    <citation type="submission" date="2024-03" db="EMBL/GenBank/DDBJ databases">
        <title>A high-quality draft genome sequence of Diaporthe vaccinii, a causative agent of upright dieback and viscid rot disease in cranberry plants.</title>
        <authorList>
            <person name="Sarrasin M."/>
            <person name="Lang B.F."/>
            <person name="Burger G."/>
        </authorList>
    </citation>
    <scope>NUCLEOTIDE SEQUENCE [LARGE SCALE GENOMIC DNA]</scope>
    <source>
        <strain evidence="7 8">IS7</strain>
    </source>
</reference>
<feature type="region of interest" description="Disordered" evidence="5">
    <location>
        <begin position="130"/>
        <end position="177"/>
    </location>
</feature>
<evidence type="ECO:0000256" key="6">
    <source>
        <dbReference type="SAM" id="Phobius"/>
    </source>
</evidence>
<feature type="compositionally biased region" description="Low complexity" evidence="5">
    <location>
        <begin position="130"/>
        <end position="142"/>
    </location>
</feature>
<evidence type="ECO:0000313" key="7">
    <source>
        <dbReference type="EMBL" id="KAL2288829.1"/>
    </source>
</evidence>
<evidence type="ECO:0000256" key="4">
    <source>
        <dbReference type="ARBA" id="ARBA00023136"/>
    </source>
</evidence>
<evidence type="ECO:0000313" key="8">
    <source>
        <dbReference type="Proteomes" id="UP001600888"/>
    </source>
</evidence>
<evidence type="ECO:0000256" key="2">
    <source>
        <dbReference type="ARBA" id="ARBA00022692"/>
    </source>
</evidence>
<keyword evidence="8" id="KW-1185">Reference proteome</keyword>
<comment type="caution">
    <text evidence="7">The sequence shown here is derived from an EMBL/GenBank/DDBJ whole genome shotgun (WGS) entry which is preliminary data.</text>
</comment>
<proteinExistence type="predicted"/>
<feature type="region of interest" description="Disordered" evidence="5">
    <location>
        <begin position="215"/>
        <end position="241"/>
    </location>
</feature>
<keyword evidence="2 6" id="KW-0812">Transmembrane</keyword>
<dbReference type="EMBL" id="JBAWTH010000015">
    <property type="protein sequence ID" value="KAL2288829.1"/>
    <property type="molecule type" value="Genomic_DNA"/>
</dbReference>
<dbReference type="PANTHER" id="PTHR15549:SF26">
    <property type="entry name" value="AXIAL BUDDING PATTERN PROTEIN 2-RELATED"/>
    <property type="match status" value="1"/>
</dbReference>
<organism evidence="7 8">
    <name type="scientific">Diaporthe vaccinii</name>
    <dbReference type="NCBI Taxonomy" id="105482"/>
    <lineage>
        <taxon>Eukaryota</taxon>
        <taxon>Fungi</taxon>
        <taxon>Dikarya</taxon>
        <taxon>Ascomycota</taxon>
        <taxon>Pezizomycotina</taxon>
        <taxon>Sordariomycetes</taxon>
        <taxon>Sordariomycetidae</taxon>
        <taxon>Diaporthales</taxon>
        <taxon>Diaporthaceae</taxon>
        <taxon>Diaporthe</taxon>
        <taxon>Diaporthe eres species complex</taxon>
    </lineage>
</organism>
<keyword evidence="4 6" id="KW-0472">Membrane</keyword>
<dbReference type="PANTHER" id="PTHR15549">
    <property type="entry name" value="PAIRED IMMUNOGLOBULIN-LIKE TYPE 2 RECEPTOR"/>
    <property type="match status" value="1"/>
</dbReference>
<evidence type="ECO:0000256" key="3">
    <source>
        <dbReference type="ARBA" id="ARBA00022989"/>
    </source>
</evidence>
<accession>A0ABR4F2A7</accession>
<dbReference type="Proteomes" id="UP001600888">
    <property type="component" value="Unassembled WGS sequence"/>
</dbReference>
<protein>
    <recommendedName>
        <fullName evidence="9">Mid2 domain-containing protein</fullName>
    </recommendedName>
</protein>
<evidence type="ECO:0000256" key="1">
    <source>
        <dbReference type="ARBA" id="ARBA00004167"/>
    </source>
</evidence>
<sequence length="256" mass="26806">MSVDVNFFRSTVKDRCSYDGASMVAGNNTMRGNLCAYVEGETRVWACAASDRMCWTFSQDCSGDDTQRQCSANGADWCCRAYETCTDIVGQINVCWGPWDNPLENMSASDALIYNQAHYPVLPSLTTASAAGSTATESPTASDSSASGLTTTESPTASGSSTSGSTATEPQTASGSSLSLGSIIGIGVGCGVAGVALAAVVGFLLLRRRSREVSLGSAQHLVRPEEKTSQGHELSGDRTAEIDDGRWLSELPAVRT</sequence>
<name>A0ABR4F2A7_9PEZI</name>
<gene>
    <name evidence="7" type="ORF">FJTKL_03483</name>
</gene>
<feature type="transmembrane region" description="Helical" evidence="6">
    <location>
        <begin position="180"/>
        <end position="206"/>
    </location>
</feature>
<feature type="compositionally biased region" description="Low complexity" evidence="5">
    <location>
        <begin position="150"/>
        <end position="177"/>
    </location>
</feature>
<evidence type="ECO:0008006" key="9">
    <source>
        <dbReference type="Google" id="ProtNLM"/>
    </source>
</evidence>